<dbReference type="GO" id="GO:0015986">
    <property type="term" value="P:proton motive force-driven ATP synthesis"/>
    <property type="evidence" value="ECO:0007669"/>
    <property type="project" value="TreeGrafter"/>
</dbReference>
<dbReference type="Proteomes" id="UP000094569">
    <property type="component" value="Unassembled WGS sequence"/>
</dbReference>
<evidence type="ECO:0000256" key="2">
    <source>
        <dbReference type="ARBA" id="ARBA00023128"/>
    </source>
</evidence>
<evidence type="ECO:0008006" key="8">
    <source>
        <dbReference type="Google" id="ProtNLM"/>
    </source>
</evidence>
<name>A0A1E3BLA7_ASPCR</name>
<organism evidence="6 7">
    <name type="scientific">Aspergillus cristatus</name>
    <name type="common">Chinese Fuzhuan brick tea-fermentation fungus</name>
    <name type="synonym">Eurotium cristatum</name>
    <dbReference type="NCBI Taxonomy" id="573508"/>
    <lineage>
        <taxon>Eukaryota</taxon>
        <taxon>Fungi</taxon>
        <taxon>Dikarya</taxon>
        <taxon>Ascomycota</taxon>
        <taxon>Pezizomycotina</taxon>
        <taxon>Eurotiomycetes</taxon>
        <taxon>Eurotiomycetidae</taxon>
        <taxon>Eurotiales</taxon>
        <taxon>Aspergillaceae</taxon>
        <taxon>Aspergillus</taxon>
        <taxon>Aspergillus subgen. Aspergillus</taxon>
    </lineage>
</organism>
<comment type="caution">
    <text evidence="6">The sequence shown here is derived from an EMBL/GenBank/DDBJ whole genome shotgun (WGS) entry which is preliminary data.</text>
</comment>
<evidence type="ECO:0000313" key="6">
    <source>
        <dbReference type="EMBL" id="ODM21581.1"/>
    </source>
</evidence>
<dbReference type="PANTHER" id="PTHR28074">
    <property type="entry name" value="ATP SYNTHASE SUBUNIT K, MITOCHONDRIAL"/>
    <property type="match status" value="1"/>
</dbReference>
<dbReference type="AlphaFoldDB" id="A0A1E3BLA7"/>
<dbReference type="VEuPathDB" id="FungiDB:SI65_02425"/>
<keyword evidence="3 5" id="KW-0472">Membrane</keyword>
<keyword evidence="5" id="KW-0812">Transmembrane</keyword>
<evidence type="ECO:0000256" key="1">
    <source>
        <dbReference type="ARBA" id="ARBA00004325"/>
    </source>
</evidence>
<sequence>MVVYYQVAGKKVGSHVLAMGVLGSAFGGTFLATRGGSKEQQQKQQGPPVQAGSKDEEDFIQKFLQSADGGDQKAQQ</sequence>
<protein>
    <recommendedName>
        <fullName evidence="8">ATP synthase subunit K, mitochondrial</fullName>
    </recommendedName>
</protein>
<accession>A0A1E3BLA7</accession>
<keyword evidence="2" id="KW-0496">Mitochondrion</keyword>
<evidence type="ECO:0000256" key="3">
    <source>
        <dbReference type="ARBA" id="ARBA00023136"/>
    </source>
</evidence>
<evidence type="ECO:0000313" key="7">
    <source>
        <dbReference type="Proteomes" id="UP000094569"/>
    </source>
</evidence>
<reference evidence="6 7" key="1">
    <citation type="journal article" date="2016" name="BMC Genomics">
        <title>Comparative genomic and transcriptomic analyses of the Fuzhuan brick tea-fermentation fungus Aspergillus cristatus.</title>
        <authorList>
            <person name="Ge Y."/>
            <person name="Wang Y."/>
            <person name="Liu Y."/>
            <person name="Tan Y."/>
            <person name="Ren X."/>
            <person name="Zhang X."/>
            <person name="Hyde K.D."/>
            <person name="Liu Y."/>
            <person name="Liu Z."/>
        </authorList>
    </citation>
    <scope>NUCLEOTIDE SEQUENCE [LARGE SCALE GENOMIC DNA]</scope>
    <source>
        <strain evidence="6 7">GZAAS20.1005</strain>
    </source>
</reference>
<keyword evidence="5" id="KW-1133">Transmembrane helix</keyword>
<evidence type="ECO:0000256" key="4">
    <source>
        <dbReference type="SAM" id="MobiDB-lite"/>
    </source>
</evidence>
<comment type="subcellular location">
    <subcellularLocation>
        <location evidence="1">Mitochondrion membrane</location>
    </subcellularLocation>
</comment>
<dbReference type="Pfam" id="PF11022">
    <property type="entry name" value="ATP19"/>
    <property type="match status" value="1"/>
</dbReference>
<dbReference type="PANTHER" id="PTHR28074:SF1">
    <property type="entry name" value="ATP SYNTHASE SUBUNIT K, MITOCHONDRIAL"/>
    <property type="match status" value="1"/>
</dbReference>
<keyword evidence="7" id="KW-1185">Reference proteome</keyword>
<dbReference type="OrthoDB" id="2094445at2759"/>
<feature type="region of interest" description="Disordered" evidence="4">
    <location>
        <begin position="35"/>
        <end position="55"/>
    </location>
</feature>
<dbReference type="GO" id="GO:0031966">
    <property type="term" value="C:mitochondrial membrane"/>
    <property type="evidence" value="ECO:0007669"/>
    <property type="project" value="UniProtKB-SubCell"/>
</dbReference>
<feature type="transmembrane region" description="Helical" evidence="5">
    <location>
        <begin position="12"/>
        <end position="33"/>
    </location>
</feature>
<dbReference type="STRING" id="573508.A0A1E3BLA7"/>
<dbReference type="EMBL" id="JXNT01000002">
    <property type="protein sequence ID" value="ODM21581.1"/>
    <property type="molecule type" value="Genomic_DNA"/>
</dbReference>
<gene>
    <name evidence="6" type="ORF">SI65_02425</name>
</gene>
<dbReference type="InterPro" id="IPR021278">
    <property type="entry name" value="ATP19"/>
</dbReference>
<evidence type="ECO:0000256" key="5">
    <source>
        <dbReference type="SAM" id="Phobius"/>
    </source>
</evidence>
<proteinExistence type="predicted"/>